<reference evidence="1 2" key="1">
    <citation type="submission" date="2018-06" db="EMBL/GenBank/DDBJ databases">
        <authorList>
            <consortium name="Pathogen Informatics"/>
            <person name="Doyle S."/>
        </authorList>
    </citation>
    <scope>NUCLEOTIDE SEQUENCE [LARGE SCALE GENOMIC DNA]</scope>
    <source>
        <strain evidence="1 2">NCTC10005</strain>
    </source>
</reference>
<proteinExistence type="predicted"/>
<dbReference type="Proteomes" id="UP000255106">
    <property type="component" value="Unassembled WGS sequence"/>
</dbReference>
<protein>
    <submittedName>
        <fullName evidence="1">DNA mismatch repair protein MutS domain-containing protein</fullName>
    </submittedName>
</protein>
<gene>
    <name evidence="1" type="ORF">NCTC10005_07620</name>
</gene>
<dbReference type="EMBL" id="UGJB01000004">
    <property type="protein sequence ID" value="STQ14749.1"/>
    <property type="molecule type" value="Genomic_DNA"/>
</dbReference>
<name>A0A377M8Q4_ENTCL</name>
<organism evidence="1 2">
    <name type="scientific">Enterobacter cloacae</name>
    <dbReference type="NCBI Taxonomy" id="550"/>
    <lineage>
        <taxon>Bacteria</taxon>
        <taxon>Pseudomonadati</taxon>
        <taxon>Pseudomonadota</taxon>
        <taxon>Gammaproteobacteria</taxon>
        <taxon>Enterobacterales</taxon>
        <taxon>Enterobacteriaceae</taxon>
        <taxon>Enterobacter</taxon>
        <taxon>Enterobacter cloacae complex</taxon>
    </lineage>
</organism>
<evidence type="ECO:0000313" key="1">
    <source>
        <dbReference type="EMBL" id="STQ14749.1"/>
    </source>
</evidence>
<evidence type="ECO:0000313" key="2">
    <source>
        <dbReference type="Proteomes" id="UP000255106"/>
    </source>
</evidence>
<accession>A0A377M8Q4</accession>
<sequence length="119" mass="14240">MTRLLKMIIQELNEDYLRGIEEHLKQMDFKRGVLMSAKLGPGSRGDEYILREPNSPDKCWFRRIFSRRPEHYSVQIALVMKMASEHLAIYGMRDWYWLLVQWRSLQSIYGIFSNHCVQS</sequence>
<dbReference type="AlphaFoldDB" id="A0A377M8Q4"/>